<dbReference type="Proteomes" id="UP001574169">
    <property type="component" value="Unassembled WGS sequence"/>
</dbReference>
<evidence type="ECO:0000313" key="1">
    <source>
        <dbReference type="EMBL" id="MFA9190920.1"/>
    </source>
</evidence>
<gene>
    <name evidence="1" type="ORF">AAGV28_06000</name>
</gene>
<accession>A0ABV4TA84</accession>
<sequence length="111" mass="13170">MVGKVKVIITPKVIDYLDDLVRILYKEEYFGFIESAEGYVIKIYDAIDENIKLNIHKSTPKSLQYQGSSYVFYKSNKRTTWYIFFEKKNHNYLITGIINNHCEEAKDLLQY</sequence>
<organism evidence="1 2">
    <name type="scientific">Flavobacterium zubiriense</name>
    <dbReference type="NCBI Taxonomy" id="3138075"/>
    <lineage>
        <taxon>Bacteria</taxon>
        <taxon>Pseudomonadati</taxon>
        <taxon>Bacteroidota</taxon>
        <taxon>Flavobacteriia</taxon>
        <taxon>Flavobacteriales</taxon>
        <taxon>Flavobacteriaceae</taxon>
        <taxon>Flavobacterium</taxon>
    </lineage>
</organism>
<name>A0ABV4TA84_9FLAO</name>
<evidence type="ECO:0000313" key="2">
    <source>
        <dbReference type="Proteomes" id="UP001574169"/>
    </source>
</evidence>
<dbReference type="RefSeq" id="WP_373405920.1">
    <property type="nucleotide sequence ID" value="NZ_JBCFQL010000005.1"/>
</dbReference>
<comment type="caution">
    <text evidence="1">The sequence shown here is derived from an EMBL/GenBank/DDBJ whole genome shotgun (WGS) entry which is preliminary data.</text>
</comment>
<proteinExistence type="predicted"/>
<protein>
    <recommendedName>
        <fullName evidence="3">Type II toxin-antitoxin system RelE/ParE family toxin</fullName>
    </recommendedName>
</protein>
<dbReference type="EMBL" id="JBCFQL010000005">
    <property type="protein sequence ID" value="MFA9190920.1"/>
    <property type="molecule type" value="Genomic_DNA"/>
</dbReference>
<reference evidence="1 2" key="1">
    <citation type="submission" date="2024-04" db="EMBL/GenBank/DDBJ databases">
        <title>New Clade of Flavobacterium.</title>
        <authorList>
            <person name="Matos L."/>
            <person name="Proenca D.N."/>
            <person name="Fransisco R.M."/>
            <person name="Chung A.P."/>
            <person name="Maccario L."/>
            <person name="Sorensen S.J."/>
            <person name="Morais P.V."/>
        </authorList>
    </citation>
    <scope>NUCLEOTIDE SEQUENCE [LARGE SCALE GENOMIC DNA]</scope>
    <source>
        <strain evidence="1 2">FZUC8N2.13</strain>
    </source>
</reference>
<keyword evidence="2" id="KW-1185">Reference proteome</keyword>
<evidence type="ECO:0008006" key="3">
    <source>
        <dbReference type="Google" id="ProtNLM"/>
    </source>
</evidence>